<keyword evidence="2" id="KW-0472">Membrane</keyword>
<evidence type="ECO:0000256" key="2">
    <source>
        <dbReference type="SAM" id="Phobius"/>
    </source>
</evidence>
<feature type="transmembrane region" description="Helical" evidence="2">
    <location>
        <begin position="134"/>
        <end position="159"/>
    </location>
</feature>
<proteinExistence type="predicted"/>
<keyword evidence="2" id="KW-1133">Transmembrane helix</keyword>
<dbReference type="PANTHER" id="PTHR19346:SF4">
    <property type="entry name" value="SUGAR PHOSPHATE TRANSPORTER DOMAIN-CONTAINING PROTEIN"/>
    <property type="match status" value="1"/>
</dbReference>
<evidence type="ECO:0000313" key="4">
    <source>
        <dbReference type="Proteomes" id="UP000230750"/>
    </source>
</evidence>
<dbReference type="Proteomes" id="UP000230750">
    <property type="component" value="Unassembled WGS sequence"/>
</dbReference>
<feature type="region of interest" description="Disordered" evidence="1">
    <location>
        <begin position="177"/>
        <end position="205"/>
    </location>
</feature>
<reference evidence="3 4" key="1">
    <citation type="journal article" date="2017" name="PLoS Biol.">
        <title>The sea cucumber genome provides insights into morphological evolution and visceral regeneration.</title>
        <authorList>
            <person name="Zhang X."/>
            <person name="Sun L."/>
            <person name="Yuan J."/>
            <person name="Sun Y."/>
            <person name="Gao Y."/>
            <person name="Zhang L."/>
            <person name="Li S."/>
            <person name="Dai H."/>
            <person name="Hamel J.F."/>
            <person name="Liu C."/>
            <person name="Yu Y."/>
            <person name="Liu S."/>
            <person name="Lin W."/>
            <person name="Guo K."/>
            <person name="Jin S."/>
            <person name="Xu P."/>
            <person name="Storey K.B."/>
            <person name="Huan P."/>
            <person name="Zhang T."/>
            <person name="Zhou Y."/>
            <person name="Zhang J."/>
            <person name="Lin C."/>
            <person name="Li X."/>
            <person name="Xing L."/>
            <person name="Huo D."/>
            <person name="Sun M."/>
            <person name="Wang L."/>
            <person name="Mercier A."/>
            <person name="Li F."/>
            <person name="Yang H."/>
            <person name="Xiang J."/>
        </authorList>
    </citation>
    <scope>NUCLEOTIDE SEQUENCE [LARGE SCALE GENOMIC DNA]</scope>
    <source>
        <strain evidence="3">Shaxun</strain>
        <tissue evidence="3">Muscle</tissue>
    </source>
</reference>
<feature type="transmembrane region" description="Helical" evidence="2">
    <location>
        <begin position="105"/>
        <end position="128"/>
    </location>
</feature>
<feature type="transmembrane region" description="Helical" evidence="2">
    <location>
        <begin position="20"/>
        <end position="40"/>
    </location>
</feature>
<organism evidence="3 4">
    <name type="scientific">Stichopus japonicus</name>
    <name type="common">Sea cucumber</name>
    <dbReference type="NCBI Taxonomy" id="307972"/>
    <lineage>
        <taxon>Eukaryota</taxon>
        <taxon>Metazoa</taxon>
        <taxon>Echinodermata</taxon>
        <taxon>Eleutherozoa</taxon>
        <taxon>Echinozoa</taxon>
        <taxon>Holothuroidea</taxon>
        <taxon>Aspidochirotacea</taxon>
        <taxon>Aspidochirotida</taxon>
        <taxon>Stichopodidae</taxon>
        <taxon>Apostichopus</taxon>
    </lineage>
</organism>
<feature type="compositionally biased region" description="Basic and acidic residues" evidence="1">
    <location>
        <begin position="184"/>
        <end position="193"/>
    </location>
</feature>
<keyword evidence="2" id="KW-0812">Transmembrane</keyword>
<gene>
    <name evidence="3" type="ORF">BSL78_06041</name>
</gene>
<dbReference type="PANTHER" id="PTHR19346">
    <property type="entry name" value="SUGAR PHOSPHATE TRANSPORTER DOMAIN-CONTAINING PROTEIN"/>
    <property type="match status" value="1"/>
</dbReference>
<comment type="caution">
    <text evidence="3">The sequence shown here is derived from an EMBL/GenBank/DDBJ whole genome shotgun (WGS) entry which is preliminary data.</text>
</comment>
<feature type="transmembrane region" description="Helical" evidence="2">
    <location>
        <begin position="60"/>
        <end position="81"/>
    </location>
</feature>
<dbReference type="EMBL" id="MRZV01000155">
    <property type="protein sequence ID" value="PIK57045.1"/>
    <property type="molecule type" value="Genomic_DNA"/>
</dbReference>
<keyword evidence="4" id="KW-1185">Reference proteome</keyword>
<evidence type="ECO:0000313" key="3">
    <source>
        <dbReference type="EMBL" id="PIK57045.1"/>
    </source>
</evidence>
<sequence>MDKDSESPIGPKDDEQTGSVRNGLVGAFFGLGVCLSFVAATQFTQSTYSPSFNGPFFNMWFSTSWMMACYPLYVVITVLVFPERRKRGIRNIYDEDQRVYGERGLTLLTAIKVTGPFLVLWMLTNYVFVRALGITSATVVTTLFVTNTVVVYVLSWILLTEVVAQIPSKGRIQDFPIGGASGMNDRRPGDGSKGRGGQFLLSKKG</sequence>
<evidence type="ECO:0000256" key="1">
    <source>
        <dbReference type="SAM" id="MobiDB-lite"/>
    </source>
</evidence>
<dbReference type="SUPFAM" id="SSF103473">
    <property type="entry name" value="MFS general substrate transporter"/>
    <property type="match status" value="1"/>
</dbReference>
<name>A0A2G8LA02_STIJA</name>
<dbReference type="InterPro" id="IPR026505">
    <property type="entry name" value="Solute_c_fam_35_mem_F3/F4"/>
</dbReference>
<accession>A0A2G8LA02</accession>
<dbReference type="InterPro" id="IPR036259">
    <property type="entry name" value="MFS_trans_sf"/>
</dbReference>
<dbReference type="OrthoDB" id="10062838at2759"/>
<dbReference type="AlphaFoldDB" id="A0A2G8LA02"/>
<protein>
    <submittedName>
        <fullName evidence="3">Putative thiamine transporter SLC35F3</fullName>
    </submittedName>
</protein>